<dbReference type="RefSeq" id="WP_173272628.1">
    <property type="nucleotide sequence ID" value="NZ_AP021889.1"/>
</dbReference>
<organism evidence="2 3">
    <name type="scientific">Thiosulfatimonas sediminis</name>
    <dbReference type="NCBI Taxonomy" id="2675054"/>
    <lineage>
        <taxon>Bacteria</taxon>
        <taxon>Pseudomonadati</taxon>
        <taxon>Pseudomonadota</taxon>
        <taxon>Gammaproteobacteria</taxon>
        <taxon>Thiotrichales</taxon>
        <taxon>Piscirickettsiaceae</taxon>
        <taxon>Thiosulfatimonas</taxon>
    </lineage>
</organism>
<dbReference type="AlphaFoldDB" id="A0A6F8PW54"/>
<dbReference type="EMBL" id="AP021889">
    <property type="protein sequence ID" value="BBP46234.1"/>
    <property type="molecule type" value="Genomic_DNA"/>
</dbReference>
<gene>
    <name evidence="2" type="ORF">THMIRHAS_16070</name>
</gene>
<evidence type="ECO:0000256" key="1">
    <source>
        <dbReference type="SAM" id="SignalP"/>
    </source>
</evidence>
<evidence type="ECO:0008006" key="4">
    <source>
        <dbReference type="Google" id="ProtNLM"/>
    </source>
</evidence>
<dbReference type="Proteomes" id="UP000501726">
    <property type="component" value="Chromosome"/>
</dbReference>
<evidence type="ECO:0000313" key="2">
    <source>
        <dbReference type="EMBL" id="BBP46234.1"/>
    </source>
</evidence>
<name>A0A6F8PW54_9GAMM</name>
<reference evidence="3" key="1">
    <citation type="submission" date="2019-11" db="EMBL/GenBank/DDBJ databases">
        <title>Isolation and characterization of two novel species in the genus Thiomicrorhabdus.</title>
        <authorList>
            <person name="Mochizuki J."/>
            <person name="Kojima H."/>
            <person name="Fukui M."/>
        </authorList>
    </citation>
    <scope>NUCLEOTIDE SEQUENCE [LARGE SCALE GENOMIC DNA]</scope>
    <source>
        <strain evidence="3">aks77</strain>
    </source>
</reference>
<proteinExistence type="predicted"/>
<keyword evidence="1" id="KW-0732">Signal</keyword>
<keyword evidence="3" id="KW-1185">Reference proteome</keyword>
<feature type="signal peptide" evidence="1">
    <location>
        <begin position="1"/>
        <end position="23"/>
    </location>
</feature>
<sequence length="125" mass="13774">MKTMTLKALFISATLAVAANVQAADDVYGQCLADARNIVETTVKDGSTAAKALEQKTTVAQCFAELDKIEAKYGDKTRALNPSSVMSAEDKLKWSKLFNAIDAKKFTGQEYRFAAYYRSMPHMSF</sequence>
<protein>
    <recommendedName>
        <fullName evidence="4">Lysozyme inhibitor LprI N-terminal domain-containing protein</fullName>
    </recommendedName>
</protein>
<accession>A0A6F8PW54</accession>
<dbReference type="KEGG" id="tse:THMIRHAS_16070"/>
<evidence type="ECO:0000313" key="3">
    <source>
        <dbReference type="Proteomes" id="UP000501726"/>
    </source>
</evidence>
<feature type="chain" id="PRO_5026123733" description="Lysozyme inhibitor LprI N-terminal domain-containing protein" evidence="1">
    <location>
        <begin position="24"/>
        <end position="125"/>
    </location>
</feature>